<organism evidence="4 5">
    <name type="scientific">Glaciibacter psychrotolerans</name>
    <dbReference type="NCBI Taxonomy" id="670054"/>
    <lineage>
        <taxon>Bacteria</taxon>
        <taxon>Bacillati</taxon>
        <taxon>Actinomycetota</taxon>
        <taxon>Actinomycetes</taxon>
        <taxon>Micrococcales</taxon>
        <taxon>Microbacteriaceae</taxon>
        <taxon>Glaciibacter</taxon>
    </lineage>
</organism>
<accession>A0A7Z0J6Q3</accession>
<feature type="chain" id="PRO_5038427861" evidence="3">
    <location>
        <begin position="23"/>
        <end position="256"/>
    </location>
</feature>
<evidence type="ECO:0000313" key="5">
    <source>
        <dbReference type="Proteomes" id="UP000537260"/>
    </source>
</evidence>
<protein>
    <submittedName>
        <fullName evidence="4">LPXTG-motif cell wall-anchored protein</fullName>
    </submittedName>
</protein>
<feature type="transmembrane region" description="Helical" evidence="2">
    <location>
        <begin position="226"/>
        <end position="246"/>
    </location>
</feature>
<comment type="caution">
    <text evidence="4">The sequence shown here is derived from an EMBL/GenBank/DDBJ whole genome shotgun (WGS) entry which is preliminary data.</text>
</comment>
<dbReference type="AlphaFoldDB" id="A0A7Z0J6Q3"/>
<dbReference type="Proteomes" id="UP000537260">
    <property type="component" value="Unassembled WGS sequence"/>
</dbReference>
<keyword evidence="2" id="KW-1133">Transmembrane helix</keyword>
<proteinExistence type="predicted"/>
<keyword evidence="2" id="KW-0812">Transmembrane</keyword>
<evidence type="ECO:0000256" key="3">
    <source>
        <dbReference type="SAM" id="SignalP"/>
    </source>
</evidence>
<feature type="region of interest" description="Disordered" evidence="1">
    <location>
        <begin position="190"/>
        <end position="217"/>
    </location>
</feature>
<evidence type="ECO:0000313" key="4">
    <source>
        <dbReference type="EMBL" id="NYJ20645.1"/>
    </source>
</evidence>
<feature type="compositionally biased region" description="Pro residues" evidence="1">
    <location>
        <begin position="194"/>
        <end position="206"/>
    </location>
</feature>
<keyword evidence="5" id="KW-1185">Reference proteome</keyword>
<keyword evidence="3" id="KW-0732">Signal</keyword>
<dbReference type="NCBIfam" id="TIGR01167">
    <property type="entry name" value="LPXTG_anchor"/>
    <property type="match status" value="1"/>
</dbReference>
<evidence type="ECO:0000256" key="1">
    <source>
        <dbReference type="SAM" id="MobiDB-lite"/>
    </source>
</evidence>
<gene>
    <name evidence="4" type="ORF">HNR05_002436</name>
</gene>
<dbReference type="EMBL" id="JACCFM010000001">
    <property type="protein sequence ID" value="NYJ20645.1"/>
    <property type="molecule type" value="Genomic_DNA"/>
</dbReference>
<feature type="signal peptide" evidence="3">
    <location>
        <begin position="1"/>
        <end position="22"/>
    </location>
</feature>
<reference evidence="4 5" key="1">
    <citation type="submission" date="2020-07" db="EMBL/GenBank/DDBJ databases">
        <title>Sequencing the genomes of 1000 actinobacteria strains.</title>
        <authorList>
            <person name="Klenk H.-P."/>
        </authorList>
    </citation>
    <scope>NUCLEOTIDE SEQUENCE [LARGE SCALE GENOMIC DNA]</scope>
    <source>
        <strain evidence="4 5">LI1</strain>
    </source>
</reference>
<sequence>MRFSLTQTRAAVLATLAGAALALGGAVAPASALDAHPTQILLSSDGVTWGTSLSGSLFDGLGRLIPGESASAKLWVKNPTSEPAEVRMSARSLVASSDLFAENVTMSTWNSADDGTLSTVLGRVGACQTMVDSQTLAGGATMKMVVTFTMADVSGTVGQNDTVSFSALVAMRAADAGPFPPSACDDDGVIVGPTTPPAGPPAPAGPAAPGGSTASAPGLAHTGAQVATPLLVVGGLLGGGVLFFLLGRRRRRIDGS</sequence>
<keyword evidence="2" id="KW-0472">Membrane</keyword>
<dbReference type="RefSeq" id="WP_179579245.1">
    <property type="nucleotide sequence ID" value="NZ_JACCFM010000001.1"/>
</dbReference>
<feature type="compositionally biased region" description="Low complexity" evidence="1">
    <location>
        <begin position="207"/>
        <end position="217"/>
    </location>
</feature>
<name>A0A7Z0J6Q3_9MICO</name>
<evidence type="ECO:0000256" key="2">
    <source>
        <dbReference type="SAM" id="Phobius"/>
    </source>
</evidence>